<protein>
    <submittedName>
        <fullName evidence="1">Uncharacterized protein</fullName>
    </submittedName>
</protein>
<dbReference type="AlphaFoldDB" id="A0AAJ0MKU0"/>
<evidence type="ECO:0000313" key="2">
    <source>
        <dbReference type="Proteomes" id="UP001275084"/>
    </source>
</evidence>
<accession>A0AAJ0MKU0</accession>
<reference evidence="1" key="1">
    <citation type="journal article" date="2023" name="Mol. Phylogenet. Evol.">
        <title>Genome-scale phylogeny and comparative genomics of the fungal order Sordariales.</title>
        <authorList>
            <person name="Hensen N."/>
            <person name="Bonometti L."/>
            <person name="Westerberg I."/>
            <person name="Brannstrom I.O."/>
            <person name="Guillou S."/>
            <person name="Cros-Aarteil S."/>
            <person name="Calhoun S."/>
            <person name="Haridas S."/>
            <person name="Kuo A."/>
            <person name="Mondo S."/>
            <person name="Pangilinan J."/>
            <person name="Riley R."/>
            <person name="LaButti K."/>
            <person name="Andreopoulos B."/>
            <person name="Lipzen A."/>
            <person name="Chen C."/>
            <person name="Yan M."/>
            <person name="Daum C."/>
            <person name="Ng V."/>
            <person name="Clum A."/>
            <person name="Steindorff A."/>
            <person name="Ohm R.A."/>
            <person name="Martin F."/>
            <person name="Silar P."/>
            <person name="Natvig D.O."/>
            <person name="Lalanne C."/>
            <person name="Gautier V."/>
            <person name="Ament-Velasquez S.L."/>
            <person name="Kruys A."/>
            <person name="Hutchinson M.I."/>
            <person name="Powell A.J."/>
            <person name="Barry K."/>
            <person name="Miller A.N."/>
            <person name="Grigoriev I.V."/>
            <person name="Debuchy R."/>
            <person name="Gladieux P."/>
            <person name="Hiltunen Thoren M."/>
            <person name="Johannesson H."/>
        </authorList>
    </citation>
    <scope>NUCLEOTIDE SEQUENCE</scope>
    <source>
        <strain evidence="1">CBS 955.72</strain>
    </source>
</reference>
<keyword evidence="2" id="KW-1185">Reference proteome</keyword>
<dbReference type="Proteomes" id="UP001275084">
    <property type="component" value="Unassembled WGS sequence"/>
</dbReference>
<dbReference type="EMBL" id="JAUIQD010000001">
    <property type="protein sequence ID" value="KAK3364156.1"/>
    <property type="molecule type" value="Genomic_DNA"/>
</dbReference>
<feature type="non-terminal residue" evidence="1">
    <location>
        <position position="126"/>
    </location>
</feature>
<proteinExistence type="predicted"/>
<comment type="caution">
    <text evidence="1">The sequence shown here is derived from an EMBL/GenBank/DDBJ whole genome shotgun (WGS) entry which is preliminary data.</text>
</comment>
<organism evidence="1 2">
    <name type="scientific">Lasiosphaeria hispida</name>
    <dbReference type="NCBI Taxonomy" id="260671"/>
    <lineage>
        <taxon>Eukaryota</taxon>
        <taxon>Fungi</taxon>
        <taxon>Dikarya</taxon>
        <taxon>Ascomycota</taxon>
        <taxon>Pezizomycotina</taxon>
        <taxon>Sordariomycetes</taxon>
        <taxon>Sordariomycetidae</taxon>
        <taxon>Sordariales</taxon>
        <taxon>Lasiosphaeriaceae</taxon>
        <taxon>Lasiosphaeria</taxon>
    </lineage>
</organism>
<evidence type="ECO:0000313" key="1">
    <source>
        <dbReference type="EMBL" id="KAK3364156.1"/>
    </source>
</evidence>
<reference evidence="1" key="2">
    <citation type="submission" date="2023-06" db="EMBL/GenBank/DDBJ databases">
        <authorList>
            <consortium name="Lawrence Berkeley National Laboratory"/>
            <person name="Haridas S."/>
            <person name="Hensen N."/>
            <person name="Bonometti L."/>
            <person name="Westerberg I."/>
            <person name="Brannstrom I.O."/>
            <person name="Guillou S."/>
            <person name="Cros-Aarteil S."/>
            <person name="Calhoun S."/>
            <person name="Kuo A."/>
            <person name="Mondo S."/>
            <person name="Pangilinan J."/>
            <person name="Riley R."/>
            <person name="Labutti K."/>
            <person name="Andreopoulos B."/>
            <person name="Lipzen A."/>
            <person name="Chen C."/>
            <person name="Yanf M."/>
            <person name="Daum C."/>
            <person name="Ng V."/>
            <person name="Clum A."/>
            <person name="Steindorff A."/>
            <person name="Ohm R."/>
            <person name="Martin F."/>
            <person name="Silar P."/>
            <person name="Natvig D."/>
            <person name="Lalanne C."/>
            <person name="Gautier V."/>
            <person name="Ament-Velasquez S.L."/>
            <person name="Kruys A."/>
            <person name="Hutchinson M.I."/>
            <person name="Powell A.J."/>
            <person name="Barry K."/>
            <person name="Miller A.N."/>
            <person name="Grigoriev I.V."/>
            <person name="Debuchy R."/>
            <person name="Gladieux P."/>
            <person name="Thoren M.H."/>
            <person name="Johannesson H."/>
        </authorList>
    </citation>
    <scope>NUCLEOTIDE SEQUENCE</scope>
    <source>
        <strain evidence="1">CBS 955.72</strain>
    </source>
</reference>
<name>A0AAJ0MKU0_9PEZI</name>
<gene>
    <name evidence="1" type="ORF">B0T25DRAFT_442834</name>
</gene>
<sequence>MATPAHRPSSLDNIDFSPAESLAANPPLRAQAVQRFHHVVYHFEAGEPARHSNDYNRPALVRLLFQYARSPASQNRFLAAFFQRLLLGMGDADGDIVFDNGLRSLLFAFAEDLMNNFFIPRKLFCF</sequence>